<name>A0A4D9EF51_9SAUR</name>
<gene>
    <name evidence="2" type="ORF">DR999_PMT11091</name>
</gene>
<reference evidence="2 3" key="1">
    <citation type="submission" date="2019-04" db="EMBL/GenBank/DDBJ databases">
        <title>Draft genome of the big-headed turtle Platysternon megacephalum.</title>
        <authorList>
            <person name="Gong S."/>
        </authorList>
    </citation>
    <scope>NUCLEOTIDE SEQUENCE [LARGE SCALE GENOMIC DNA]</scope>
    <source>
        <strain evidence="2">DO16091913</strain>
        <tissue evidence="2">Muscle</tissue>
    </source>
</reference>
<evidence type="ECO:0000256" key="1">
    <source>
        <dbReference type="SAM" id="Phobius"/>
    </source>
</evidence>
<keyword evidence="1" id="KW-1133">Transmembrane helix</keyword>
<reference evidence="2 3" key="2">
    <citation type="submission" date="2019-04" db="EMBL/GenBank/DDBJ databases">
        <title>The genome sequence of big-headed turtle.</title>
        <authorList>
            <person name="Gong S."/>
        </authorList>
    </citation>
    <scope>NUCLEOTIDE SEQUENCE [LARGE SCALE GENOMIC DNA]</scope>
    <source>
        <strain evidence="2">DO16091913</strain>
        <tissue evidence="2">Muscle</tissue>
    </source>
</reference>
<protein>
    <submittedName>
        <fullName evidence="2">Beta-parvin</fullName>
    </submittedName>
</protein>
<accession>A0A4D9EF51</accession>
<evidence type="ECO:0000313" key="3">
    <source>
        <dbReference type="Proteomes" id="UP000297703"/>
    </source>
</evidence>
<comment type="caution">
    <text evidence="2">The sequence shown here is derived from an EMBL/GenBank/DDBJ whole genome shotgun (WGS) entry which is preliminary data.</text>
</comment>
<proteinExistence type="predicted"/>
<dbReference type="AlphaFoldDB" id="A0A4D9EF51"/>
<dbReference type="EMBL" id="QXTE01000099">
    <property type="protein sequence ID" value="TFK06243.1"/>
    <property type="molecule type" value="Genomic_DNA"/>
</dbReference>
<dbReference type="Proteomes" id="UP000297703">
    <property type="component" value="Unassembled WGS sequence"/>
</dbReference>
<feature type="transmembrane region" description="Helical" evidence="1">
    <location>
        <begin position="14"/>
        <end position="36"/>
    </location>
</feature>
<organism evidence="2 3">
    <name type="scientific">Platysternon megacephalum</name>
    <name type="common">big-headed turtle</name>
    <dbReference type="NCBI Taxonomy" id="55544"/>
    <lineage>
        <taxon>Eukaryota</taxon>
        <taxon>Metazoa</taxon>
        <taxon>Chordata</taxon>
        <taxon>Craniata</taxon>
        <taxon>Vertebrata</taxon>
        <taxon>Euteleostomi</taxon>
        <taxon>Archelosauria</taxon>
        <taxon>Testudinata</taxon>
        <taxon>Testudines</taxon>
        <taxon>Cryptodira</taxon>
        <taxon>Durocryptodira</taxon>
        <taxon>Testudinoidea</taxon>
        <taxon>Platysternidae</taxon>
        <taxon>Platysternon</taxon>
    </lineage>
</organism>
<evidence type="ECO:0000313" key="2">
    <source>
        <dbReference type="EMBL" id="TFK06243.1"/>
    </source>
</evidence>
<keyword evidence="1" id="KW-0812">Transmembrane</keyword>
<keyword evidence="1" id="KW-0472">Membrane</keyword>
<keyword evidence="3" id="KW-1185">Reference proteome</keyword>
<sequence>MFSMALRAIEVKSVLLHTGFLGVVYGGWRFNLFPVFKKNLKHKINMLFPKTLSVNNSFHMRKQLYMSNGLHLTFLKYTNKRFVTGGGGFEIKRKPQISRSDYFTVITFL</sequence>